<protein>
    <submittedName>
        <fullName evidence="2">Uncharacterized protein</fullName>
    </submittedName>
</protein>
<dbReference type="OrthoDB" id="10296374at2759"/>
<evidence type="ECO:0000313" key="2">
    <source>
        <dbReference type="EMBL" id="PKK76048.1"/>
    </source>
</evidence>
<gene>
    <name evidence="2" type="ORF">RhiirC2_772954</name>
</gene>
<accession>A0A2N1NQ97</accession>
<dbReference type="VEuPathDB" id="FungiDB:RhiirA1_478931"/>
<reference evidence="2 3" key="2">
    <citation type="submission" date="2017-10" db="EMBL/GenBank/DDBJ databases">
        <title>Extensive intraspecific genome diversity in a model arbuscular mycorrhizal fungus.</title>
        <authorList>
            <person name="Chen E.C.H."/>
            <person name="Morin E."/>
            <person name="Baudet D."/>
            <person name="Noel J."/>
            <person name="Ndikumana S."/>
            <person name="Charron P."/>
            <person name="St-Onge C."/>
            <person name="Giorgi J."/>
            <person name="Grigoriev I.V."/>
            <person name="Roux C."/>
            <person name="Martin F.M."/>
            <person name="Corradi N."/>
        </authorList>
    </citation>
    <scope>NUCLEOTIDE SEQUENCE [LARGE SCALE GENOMIC DNA]</scope>
    <source>
        <strain evidence="2 3">C2</strain>
    </source>
</reference>
<sequence length="119" mass="13875">MLSDIVNHLNINSSELKQIAERIDEVEEVISEAIHKNRPYKNASELIEKNKTYKTTLKKARTQLEDCSFAPHSFFLDVDEHNLMMVDEYDEYDLYSNNHSDTNTNTNTYTNTNTDIEVI</sequence>
<evidence type="ECO:0000313" key="3">
    <source>
        <dbReference type="Proteomes" id="UP000233469"/>
    </source>
</evidence>
<dbReference type="AlphaFoldDB" id="A0A2N1NQ97"/>
<dbReference type="Proteomes" id="UP000233469">
    <property type="component" value="Unassembled WGS sequence"/>
</dbReference>
<dbReference type="EMBL" id="LLXL01000207">
    <property type="protein sequence ID" value="PKK76048.1"/>
    <property type="molecule type" value="Genomic_DNA"/>
</dbReference>
<dbReference type="VEuPathDB" id="FungiDB:FUN_006168"/>
<organism evidence="2 3">
    <name type="scientific">Rhizophagus irregularis</name>
    <dbReference type="NCBI Taxonomy" id="588596"/>
    <lineage>
        <taxon>Eukaryota</taxon>
        <taxon>Fungi</taxon>
        <taxon>Fungi incertae sedis</taxon>
        <taxon>Mucoromycota</taxon>
        <taxon>Glomeromycotina</taxon>
        <taxon>Glomeromycetes</taxon>
        <taxon>Glomerales</taxon>
        <taxon>Glomeraceae</taxon>
        <taxon>Rhizophagus</taxon>
    </lineage>
</organism>
<proteinExistence type="predicted"/>
<dbReference type="VEuPathDB" id="FungiDB:RhiirFUN_026894"/>
<reference evidence="2 3" key="1">
    <citation type="submission" date="2016-04" db="EMBL/GenBank/DDBJ databases">
        <title>Genome analyses suggest a sexual origin of heterokaryosis in a supposedly ancient asexual fungus.</title>
        <authorList>
            <person name="Ropars J."/>
            <person name="Sedzielewska K."/>
            <person name="Noel J."/>
            <person name="Charron P."/>
            <person name="Farinelli L."/>
            <person name="Marton T."/>
            <person name="Kruger M."/>
            <person name="Pelin A."/>
            <person name="Brachmann A."/>
            <person name="Corradi N."/>
        </authorList>
    </citation>
    <scope>NUCLEOTIDE SEQUENCE [LARGE SCALE GENOMIC DNA]</scope>
    <source>
        <strain evidence="2 3">C2</strain>
    </source>
</reference>
<evidence type="ECO:0000256" key="1">
    <source>
        <dbReference type="SAM" id="Coils"/>
    </source>
</evidence>
<name>A0A2N1NQ97_9GLOM</name>
<keyword evidence="1" id="KW-0175">Coiled coil</keyword>
<feature type="coiled-coil region" evidence="1">
    <location>
        <begin position="16"/>
        <end position="63"/>
    </location>
</feature>
<comment type="caution">
    <text evidence="2">The sequence shown here is derived from an EMBL/GenBank/DDBJ whole genome shotgun (WGS) entry which is preliminary data.</text>
</comment>